<feature type="transmembrane region" description="Helical" evidence="1">
    <location>
        <begin position="20"/>
        <end position="39"/>
    </location>
</feature>
<evidence type="ECO:0000313" key="2">
    <source>
        <dbReference type="EMBL" id="ACS43766.1"/>
    </source>
</evidence>
<dbReference type="KEGG" id="mea:Mex_2p0972"/>
<dbReference type="Proteomes" id="UP000009081">
    <property type="component" value="Plasmid megaplasmid"/>
</dbReference>
<keyword evidence="1" id="KW-0812">Transmembrane</keyword>
<keyword evidence="1" id="KW-0472">Membrane</keyword>
<dbReference type="HOGENOM" id="CLU_2523707_0_0_5"/>
<accession>C5B5N4</accession>
<geneLocation type="plasmid" evidence="2 3">
    <name>megaplasmid</name>
</geneLocation>
<evidence type="ECO:0000256" key="1">
    <source>
        <dbReference type="SAM" id="Phobius"/>
    </source>
</evidence>
<evidence type="ECO:0000313" key="3">
    <source>
        <dbReference type="Proteomes" id="UP000009081"/>
    </source>
</evidence>
<gene>
    <name evidence="2" type="ordered locus">MexAM1_META2p0972</name>
</gene>
<reference evidence="2 3" key="1">
    <citation type="journal article" date="2009" name="PLoS ONE">
        <title>Methylobacterium genome sequences: a reference blueprint to investigate microbial metabolism of C1 compounds from natural and industrial sources.</title>
        <authorList>
            <person name="Vuilleumier S."/>
            <person name="Chistoserdova L."/>
            <person name="Lee M.-C."/>
            <person name="Bringel F."/>
            <person name="Lajus A."/>
            <person name="Zhou Y."/>
            <person name="Gourion B."/>
            <person name="Barbe V."/>
            <person name="Chang J."/>
            <person name="Cruveiller S."/>
            <person name="Dossat C."/>
            <person name="Gillett W."/>
            <person name="Gruffaz C."/>
            <person name="Haugen E."/>
            <person name="Hourcade E."/>
            <person name="Levy R."/>
            <person name="Mangenot S."/>
            <person name="Muller E."/>
            <person name="Nadalig T."/>
            <person name="Pagni M."/>
            <person name="Penny C."/>
            <person name="Peyraud R."/>
            <person name="Robinson D.G."/>
            <person name="Roche D."/>
            <person name="Rouy Z."/>
            <person name="Saenampechek C."/>
            <person name="Salvignol G."/>
            <person name="Vallenet D."/>
            <person name="Wu Z."/>
            <person name="Marx C.J."/>
            <person name="Vorholt J.A."/>
            <person name="Olson M.V."/>
            <person name="Kaul R."/>
            <person name="Weissenbach J."/>
            <person name="Medigue C."/>
            <person name="Lidstrom M.E."/>
        </authorList>
    </citation>
    <scope>NUCLEOTIDE SEQUENCE [LARGE SCALE GENOMIC DNA]</scope>
    <source>
        <strain evidence="3">ATCC 14718 / DSM 1338 / JCM 2805 / NCIMB 9133 / AM1</strain>
    </source>
</reference>
<feature type="transmembrane region" description="Helical" evidence="1">
    <location>
        <begin position="45"/>
        <end position="70"/>
    </location>
</feature>
<dbReference type="AlphaFoldDB" id="C5B5N4"/>
<keyword evidence="2" id="KW-0614">Plasmid</keyword>
<keyword evidence="1" id="KW-1133">Transmembrane helix</keyword>
<dbReference type="EMBL" id="CP001511">
    <property type="protein sequence ID" value="ACS43766.1"/>
    <property type="molecule type" value="Genomic_DNA"/>
</dbReference>
<dbReference type="RefSeq" id="WP_003597064.1">
    <property type="nucleotide sequence ID" value="NC_012811.1"/>
</dbReference>
<sequence length="84" mass="9180">MRRLARHLYRIHLFGWQGALLLAGLTPPLAVLLLLPWAAEPAWAALQTVFILDALAYACFAVPLCLLAWLPFDGPQVDDAVDAG</sequence>
<proteinExistence type="predicted"/>
<protein>
    <submittedName>
        <fullName evidence="2">Uncharacterized protein</fullName>
    </submittedName>
</protein>
<organism evidence="2 3">
    <name type="scientific">Methylorubrum extorquens (strain ATCC 14718 / DSM 1338 / JCM 2805 / NCIMB 9133 / AM1)</name>
    <name type="common">Methylobacterium extorquens</name>
    <dbReference type="NCBI Taxonomy" id="272630"/>
    <lineage>
        <taxon>Bacteria</taxon>
        <taxon>Pseudomonadati</taxon>
        <taxon>Pseudomonadota</taxon>
        <taxon>Alphaproteobacteria</taxon>
        <taxon>Hyphomicrobiales</taxon>
        <taxon>Methylobacteriaceae</taxon>
        <taxon>Methylorubrum</taxon>
    </lineage>
</organism>
<name>C5B5N4_METEA</name>
<keyword evidence="3" id="KW-1185">Reference proteome</keyword>